<dbReference type="Proteomes" id="UP000621859">
    <property type="component" value="Unassembled WGS sequence"/>
</dbReference>
<accession>A0ABQ2PGJ3</accession>
<dbReference type="EMBL" id="BMLY01000001">
    <property type="protein sequence ID" value="GGP24688.1"/>
    <property type="molecule type" value="Genomic_DNA"/>
</dbReference>
<keyword evidence="1" id="KW-0732">Signal</keyword>
<organism evidence="2 3">
    <name type="scientific">Silvimonas amylolytica</name>
    <dbReference type="NCBI Taxonomy" id="449663"/>
    <lineage>
        <taxon>Bacteria</taxon>
        <taxon>Pseudomonadati</taxon>
        <taxon>Pseudomonadota</taxon>
        <taxon>Betaproteobacteria</taxon>
        <taxon>Neisseriales</taxon>
        <taxon>Chitinibacteraceae</taxon>
        <taxon>Silvimonas</taxon>
    </lineage>
</organism>
<name>A0ABQ2PGJ3_9NEIS</name>
<evidence type="ECO:0000313" key="3">
    <source>
        <dbReference type="Proteomes" id="UP000621859"/>
    </source>
</evidence>
<protein>
    <submittedName>
        <fullName evidence="2">Uncharacterized protein</fullName>
    </submittedName>
</protein>
<feature type="signal peptide" evidence="1">
    <location>
        <begin position="1"/>
        <end position="21"/>
    </location>
</feature>
<feature type="chain" id="PRO_5045164909" evidence="1">
    <location>
        <begin position="22"/>
        <end position="162"/>
    </location>
</feature>
<comment type="caution">
    <text evidence="2">The sequence shown here is derived from an EMBL/GenBank/DDBJ whole genome shotgun (WGS) entry which is preliminary data.</text>
</comment>
<keyword evidence="3" id="KW-1185">Reference proteome</keyword>
<evidence type="ECO:0000256" key="1">
    <source>
        <dbReference type="SAM" id="SignalP"/>
    </source>
</evidence>
<sequence>MIMKRTLAALLLAAGTWTAHAADVIIAPNDDAQDEAAAAPADASAKLPLPKSIYRGRVGEAPVQVVFGFLGDHASNEVGLFDYSKLILTQRASGKTLQHAEVDVTMNGALEASRSALRYHLVLDYADKTWFITAARQDWQCAGGKSWTQRPCKMATPQPEEQ</sequence>
<reference evidence="3" key="1">
    <citation type="journal article" date="2019" name="Int. J. Syst. Evol. Microbiol.">
        <title>The Global Catalogue of Microorganisms (GCM) 10K type strain sequencing project: providing services to taxonomists for standard genome sequencing and annotation.</title>
        <authorList>
            <consortium name="The Broad Institute Genomics Platform"/>
            <consortium name="The Broad Institute Genome Sequencing Center for Infectious Disease"/>
            <person name="Wu L."/>
            <person name="Ma J."/>
        </authorList>
    </citation>
    <scope>NUCLEOTIDE SEQUENCE [LARGE SCALE GENOMIC DNA]</scope>
    <source>
        <strain evidence="3">CGMCC 1.8860</strain>
    </source>
</reference>
<evidence type="ECO:0000313" key="2">
    <source>
        <dbReference type="EMBL" id="GGP24688.1"/>
    </source>
</evidence>
<gene>
    <name evidence="2" type="ORF">GCM10010971_05070</name>
</gene>
<proteinExistence type="predicted"/>